<feature type="domain" description="G-protein coupled receptors family 1 profile" evidence="10">
    <location>
        <begin position="18"/>
        <end position="252"/>
    </location>
</feature>
<evidence type="ECO:0000256" key="4">
    <source>
        <dbReference type="ARBA" id="ARBA00022989"/>
    </source>
</evidence>
<keyword evidence="5" id="KW-0297">G-protein coupled receptor</keyword>
<feature type="transmembrane region" description="Helical" evidence="9">
    <location>
        <begin position="118"/>
        <end position="139"/>
    </location>
</feature>
<keyword evidence="12" id="KW-1185">Reference proteome</keyword>
<dbReference type="InterPro" id="IPR050569">
    <property type="entry name" value="TAAR"/>
</dbReference>
<dbReference type="CDD" id="cd00637">
    <property type="entry name" value="7tm_classA_rhodopsin-like"/>
    <property type="match status" value="1"/>
</dbReference>
<evidence type="ECO:0000256" key="7">
    <source>
        <dbReference type="ARBA" id="ARBA00023170"/>
    </source>
</evidence>
<evidence type="ECO:0000313" key="11">
    <source>
        <dbReference type="EMBL" id="CAH3122792.1"/>
    </source>
</evidence>
<evidence type="ECO:0000256" key="9">
    <source>
        <dbReference type="SAM" id="Phobius"/>
    </source>
</evidence>
<keyword evidence="2" id="KW-1003">Cell membrane</keyword>
<feature type="transmembrane region" description="Helical" evidence="9">
    <location>
        <begin position="235"/>
        <end position="254"/>
    </location>
</feature>
<comment type="caution">
    <text evidence="11">The sequence shown here is derived from an EMBL/GenBank/DDBJ whole genome shotgun (WGS) entry which is preliminary data.</text>
</comment>
<dbReference type="Pfam" id="PF00001">
    <property type="entry name" value="7tm_1"/>
    <property type="match status" value="2"/>
</dbReference>
<reference evidence="11 12" key="1">
    <citation type="submission" date="2022-05" db="EMBL/GenBank/DDBJ databases">
        <authorList>
            <consortium name="Genoscope - CEA"/>
            <person name="William W."/>
        </authorList>
    </citation>
    <scope>NUCLEOTIDE SEQUENCE [LARGE SCALE GENOMIC DNA]</scope>
</reference>
<comment type="subcellular location">
    <subcellularLocation>
        <location evidence="1">Cell membrane</location>
        <topology evidence="1">Multi-pass membrane protein</topology>
    </subcellularLocation>
</comment>
<proteinExistence type="predicted"/>
<evidence type="ECO:0000313" key="12">
    <source>
        <dbReference type="Proteomes" id="UP001159405"/>
    </source>
</evidence>
<feature type="transmembrane region" description="Helical" evidence="9">
    <location>
        <begin position="78"/>
        <end position="97"/>
    </location>
</feature>
<accession>A0ABN8NUM6</accession>
<dbReference type="SUPFAM" id="SSF81321">
    <property type="entry name" value="Family A G protein-coupled receptor-like"/>
    <property type="match status" value="1"/>
</dbReference>
<dbReference type="PRINTS" id="PR00237">
    <property type="entry name" value="GPCRRHODOPSN"/>
</dbReference>
<gene>
    <name evidence="11" type="ORF">PLOB_00029544</name>
</gene>
<name>A0ABN8NUM6_9CNID</name>
<evidence type="ECO:0000259" key="10">
    <source>
        <dbReference type="PROSITE" id="PS50262"/>
    </source>
</evidence>
<dbReference type="PANTHER" id="PTHR24249:SF372">
    <property type="entry name" value="G-PROTEIN COUPLED RECEPTORS FAMILY 1 PROFILE DOMAIN-CONTAINING PROTEIN"/>
    <property type="match status" value="1"/>
</dbReference>
<keyword evidence="8" id="KW-0807">Transducer</keyword>
<feature type="transmembrane region" description="Helical" evidence="9">
    <location>
        <begin position="145"/>
        <end position="165"/>
    </location>
</feature>
<dbReference type="PROSITE" id="PS50262">
    <property type="entry name" value="G_PROTEIN_RECEP_F1_2"/>
    <property type="match status" value="1"/>
</dbReference>
<keyword evidence="4 9" id="KW-1133">Transmembrane helix</keyword>
<evidence type="ECO:0000256" key="6">
    <source>
        <dbReference type="ARBA" id="ARBA00023136"/>
    </source>
</evidence>
<dbReference type="InterPro" id="IPR017452">
    <property type="entry name" value="GPCR_Rhodpsn_7TM"/>
</dbReference>
<dbReference type="PANTHER" id="PTHR24249">
    <property type="entry name" value="HISTAMINE RECEPTOR-RELATED G-PROTEIN COUPLED RECEPTOR"/>
    <property type="match status" value="1"/>
</dbReference>
<dbReference type="Proteomes" id="UP001159405">
    <property type="component" value="Unassembled WGS sequence"/>
</dbReference>
<keyword evidence="7" id="KW-0675">Receptor</keyword>
<dbReference type="Gene3D" id="1.20.1070.10">
    <property type="entry name" value="Rhodopsin 7-helix transmembrane proteins"/>
    <property type="match status" value="1"/>
</dbReference>
<dbReference type="EMBL" id="CALNXK010000037">
    <property type="protein sequence ID" value="CAH3122792.1"/>
    <property type="molecule type" value="Genomic_DNA"/>
</dbReference>
<evidence type="ECO:0000256" key="5">
    <source>
        <dbReference type="ARBA" id="ARBA00023040"/>
    </source>
</evidence>
<keyword evidence="3 9" id="KW-0812">Transmembrane</keyword>
<evidence type="ECO:0000256" key="8">
    <source>
        <dbReference type="ARBA" id="ARBA00023224"/>
    </source>
</evidence>
<protein>
    <recommendedName>
        <fullName evidence="10">G-protein coupled receptors family 1 profile domain-containing protein</fullName>
    </recommendedName>
</protein>
<evidence type="ECO:0000256" key="1">
    <source>
        <dbReference type="ARBA" id="ARBA00004651"/>
    </source>
</evidence>
<feature type="transmembrane region" description="Helical" evidence="9">
    <location>
        <begin position="201"/>
        <end position="223"/>
    </location>
</feature>
<sequence length="264" mass="30277">MLSFCVLNLVFSFVAVLGNFLVIHALWKATLIPPTIKTLFLSLAISDLAVGILSQPIRLSNGQHNFALFCPTVLTVCYYFIFGLSFASFLNVIVITLDRLLAVRLHLRYQDLVTLKRLIIVLVALWITSAIVASIVIFFPKVTRLTGAVIDFLGIILTTVVYIYIYKVVRFHRNQIRCQFQVQNRQGLEITRQNKSAYNALIVYIVFVACYLPFFIAVILLTAENFRSSFLVYDHVSIFFAFLNSSLNPLLYCWRYREIRVNVK</sequence>
<dbReference type="InterPro" id="IPR000276">
    <property type="entry name" value="GPCR_Rhodpsn"/>
</dbReference>
<organism evidence="11 12">
    <name type="scientific">Porites lobata</name>
    <dbReference type="NCBI Taxonomy" id="104759"/>
    <lineage>
        <taxon>Eukaryota</taxon>
        <taxon>Metazoa</taxon>
        <taxon>Cnidaria</taxon>
        <taxon>Anthozoa</taxon>
        <taxon>Hexacorallia</taxon>
        <taxon>Scleractinia</taxon>
        <taxon>Fungiina</taxon>
        <taxon>Poritidae</taxon>
        <taxon>Porites</taxon>
    </lineage>
</organism>
<evidence type="ECO:0000256" key="3">
    <source>
        <dbReference type="ARBA" id="ARBA00022692"/>
    </source>
</evidence>
<feature type="transmembrane region" description="Helical" evidence="9">
    <location>
        <begin position="6"/>
        <end position="27"/>
    </location>
</feature>
<feature type="non-terminal residue" evidence="11">
    <location>
        <position position="264"/>
    </location>
</feature>
<evidence type="ECO:0000256" key="2">
    <source>
        <dbReference type="ARBA" id="ARBA00022475"/>
    </source>
</evidence>
<keyword evidence="6 9" id="KW-0472">Membrane</keyword>